<keyword evidence="1" id="KW-1133">Transmembrane helix</keyword>
<feature type="transmembrane region" description="Helical" evidence="1">
    <location>
        <begin position="6"/>
        <end position="27"/>
    </location>
</feature>
<evidence type="ECO:0000256" key="1">
    <source>
        <dbReference type="SAM" id="Phobius"/>
    </source>
</evidence>
<feature type="transmembrane region" description="Helical" evidence="1">
    <location>
        <begin position="79"/>
        <end position="101"/>
    </location>
</feature>
<dbReference type="Proteomes" id="UP000199406">
    <property type="component" value="Unassembled WGS sequence"/>
</dbReference>
<accession>A0A1G7J002</accession>
<organism evidence="2 3">
    <name type="scientific">Blastococcus aurantiacus</name>
    <dbReference type="NCBI Taxonomy" id="1550231"/>
    <lineage>
        <taxon>Bacteria</taxon>
        <taxon>Bacillati</taxon>
        <taxon>Actinomycetota</taxon>
        <taxon>Actinomycetes</taxon>
        <taxon>Geodermatophilales</taxon>
        <taxon>Geodermatophilaceae</taxon>
        <taxon>Blastococcus</taxon>
    </lineage>
</organism>
<gene>
    <name evidence="2" type="ORF">SAMN05660662_1230</name>
</gene>
<keyword evidence="3" id="KW-1185">Reference proteome</keyword>
<dbReference type="EMBL" id="FNBT01000002">
    <property type="protein sequence ID" value="SDF18260.1"/>
    <property type="molecule type" value="Genomic_DNA"/>
</dbReference>
<dbReference type="AlphaFoldDB" id="A0A1G7J002"/>
<keyword evidence="1" id="KW-0812">Transmembrane</keyword>
<name>A0A1G7J002_9ACTN</name>
<sequence>MWDEALLIAGVVLFPLPALVLGARGLFRHRGYVTGDPNDRASVVVMVTLRMLVLLLVLALSGITLISCIGAWIKDVELHGLVYVFFTLDLLLTALVLLTFGRSEKRPARRRASPARR</sequence>
<evidence type="ECO:0000313" key="2">
    <source>
        <dbReference type="EMBL" id="SDF18260.1"/>
    </source>
</evidence>
<feature type="transmembrane region" description="Helical" evidence="1">
    <location>
        <begin position="47"/>
        <end position="73"/>
    </location>
</feature>
<dbReference type="OrthoDB" id="5197346at2"/>
<protein>
    <submittedName>
        <fullName evidence="2">Uncharacterized protein</fullName>
    </submittedName>
</protein>
<reference evidence="3" key="1">
    <citation type="submission" date="2016-10" db="EMBL/GenBank/DDBJ databases">
        <authorList>
            <person name="Varghese N."/>
            <person name="Submissions S."/>
        </authorList>
    </citation>
    <scope>NUCLEOTIDE SEQUENCE [LARGE SCALE GENOMIC DNA]</scope>
    <source>
        <strain evidence="3">DSM 44268</strain>
    </source>
</reference>
<dbReference type="RefSeq" id="WP_091764348.1">
    <property type="nucleotide sequence ID" value="NZ_FNBT01000002.1"/>
</dbReference>
<evidence type="ECO:0000313" key="3">
    <source>
        <dbReference type="Proteomes" id="UP000199406"/>
    </source>
</evidence>
<proteinExistence type="predicted"/>
<keyword evidence="1" id="KW-0472">Membrane</keyword>